<keyword evidence="2" id="KW-1185">Reference proteome</keyword>
<organism evidence="1 2">
    <name type="scientific">Pseudoalteromonas atlantica</name>
    <name type="common">Alteromonas atlantica</name>
    <dbReference type="NCBI Taxonomy" id="288"/>
    <lineage>
        <taxon>Bacteria</taxon>
        <taxon>Pseudomonadati</taxon>
        <taxon>Pseudomonadota</taxon>
        <taxon>Gammaproteobacteria</taxon>
        <taxon>Alteromonadales</taxon>
        <taxon>Pseudoalteromonadaceae</taxon>
        <taxon>Pseudoalteromonas</taxon>
    </lineage>
</organism>
<dbReference type="Proteomes" id="UP000321189">
    <property type="component" value="Unassembled WGS sequence"/>
</dbReference>
<protein>
    <submittedName>
        <fullName evidence="1">Uncharacterized protein</fullName>
    </submittedName>
</protein>
<gene>
    <name evidence="1" type="ORF">PAT01_36640</name>
</gene>
<evidence type="ECO:0000313" key="2">
    <source>
        <dbReference type="Proteomes" id="UP000321189"/>
    </source>
</evidence>
<comment type="caution">
    <text evidence="1">The sequence shown here is derived from an EMBL/GenBank/DDBJ whole genome shotgun (WGS) entry which is preliminary data.</text>
</comment>
<dbReference type="EMBL" id="BJUT01000070">
    <property type="protein sequence ID" value="GEK78360.1"/>
    <property type="molecule type" value="Genomic_DNA"/>
</dbReference>
<evidence type="ECO:0000313" key="1">
    <source>
        <dbReference type="EMBL" id="GEK78360.1"/>
    </source>
</evidence>
<sequence length="132" mass="15866">MTYTWTFSDDFASQFQYFPEDQQNKVLDFTDVFTEHGLGDFSLYEGKISSSFSGNYMDQDDYNFALNNHLWHYHIGIPEYEQNHSKYKTSDWVLHFQWFDQGDSINIVDLYHHYDNEGNFYLPTERSLIILK</sequence>
<accession>A0ABQ0UIR1</accession>
<dbReference type="RefSeq" id="WP_154945976.1">
    <property type="nucleotide sequence ID" value="NZ_BJUT01000070.1"/>
</dbReference>
<proteinExistence type="predicted"/>
<reference evidence="1 2" key="1">
    <citation type="submission" date="2019-07" db="EMBL/GenBank/DDBJ databases">
        <title>Whole genome shotgun sequence of Pseudoalteromonas atlantica NBRC 103033.</title>
        <authorList>
            <person name="Hosoyama A."/>
            <person name="Uohara A."/>
            <person name="Ohji S."/>
            <person name="Ichikawa N."/>
        </authorList>
    </citation>
    <scope>NUCLEOTIDE SEQUENCE [LARGE SCALE GENOMIC DNA]</scope>
    <source>
        <strain evidence="1 2">NBRC 103033</strain>
    </source>
</reference>
<name>A0ABQ0UIR1_PSEAF</name>